<proteinExistence type="predicted"/>
<keyword evidence="2" id="KW-1185">Reference proteome</keyword>
<name>A0ABY6UJU1_BIOOC</name>
<evidence type="ECO:0000313" key="1">
    <source>
        <dbReference type="EMBL" id="VUC31527.1"/>
    </source>
</evidence>
<protein>
    <recommendedName>
        <fullName evidence="3">F-box domain-containing protein</fullName>
    </recommendedName>
</protein>
<dbReference type="EMBL" id="CABFNS010000833">
    <property type="protein sequence ID" value="VUC31527.1"/>
    <property type="molecule type" value="Genomic_DNA"/>
</dbReference>
<comment type="caution">
    <text evidence="1">The sequence shown here is derived from an EMBL/GenBank/DDBJ whole genome shotgun (WGS) entry which is preliminary data.</text>
</comment>
<evidence type="ECO:0008006" key="3">
    <source>
        <dbReference type="Google" id="ProtNLM"/>
    </source>
</evidence>
<organism evidence="1 2">
    <name type="scientific">Bionectria ochroleuca</name>
    <name type="common">Gliocladium roseum</name>
    <dbReference type="NCBI Taxonomy" id="29856"/>
    <lineage>
        <taxon>Eukaryota</taxon>
        <taxon>Fungi</taxon>
        <taxon>Dikarya</taxon>
        <taxon>Ascomycota</taxon>
        <taxon>Pezizomycotina</taxon>
        <taxon>Sordariomycetes</taxon>
        <taxon>Hypocreomycetidae</taxon>
        <taxon>Hypocreales</taxon>
        <taxon>Bionectriaceae</taxon>
        <taxon>Clonostachys</taxon>
    </lineage>
</organism>
<reference evidence="1 2" key="1">
    <citation type="submission" date="2019-06" db="EMBL/GenBank/DDBJ databases">
        <authorList>
            <person name="Broberg M."/>
        </authorList>
    </citation>
    <scope>NUCLEOTIDE SEQUENCE [LARGE SCALE GENOMIC DNA]</scope>
</reference>
<accession>A0ABY6UJU1</accession>
<sequence length="501" mass="56946">MELIYFSNRPSEEGPLTLDTVPVEILHHICTVFCDHCDPMPKPRVKGFETHNPNKGKKDLLSLCLTSRAVRTVAQPVLFHHFSFGRHLDYDGPVAFQLIAAPFLQALSGKPQLRGAVKQLMINTKKYSSTVPGFVSRSKVNQDMAALLPRLGAKVGIQFHDFELKPGNLQEAMIQVMIAVCPNLSKLEIRIQRYWAFDKLAERAPTQSNTNQLRLSSLRTLDARVERFSTDNCTFPHEFCAMPAFKSLSERALVVASASRLETLKCTLATLEKAPEMPRLEVLTLDVRGPCSDLKLLFAKIPNLRELIYYSSNKHGPLPIEINAALRDHRDKLEVLAIHFWRVWLDEIVQMDPVIDNTEFRLGLLNDFTNLKVLIVDALRIRDEDKNKSLEEPFQTISDTIPESLELLCVHDLDEISYPDFRPLFEVADRFREGRFKALKHVLWTREESASYPDGLGYLEPGHDSIQSGAYRVGPVRPEDVVALKKRYPVIARMLHSCNPN</sequence>
<gene>
    <name evidence="1" type="ORF">CLO192961_LOCUS305523</name>
</gene>
<evidence type="ECO:0000313" key="2">
    <source>
        <dbReference type="Proteomes" id="UP000766486"/>
    </source>
</evidence>
<dbReference type="Proteomes" id="UP000766486">
    <property type="component" value="Unassembled WGS sequence"/>
</dbReference>